<feature type="region of interest" description="Disordered" evidence="7">
    <location>
        <begin position="141"/>
        <end position="182"/>
    </location>
</feature>
<dbReference type="HOGENOM" id="CLU_050242_0_1_1"/>
<dbReference type="EC" id="2.3.2.27" evidence="2"/>
<dbReference type="Proteomes" id="UP000053617">
    <property type="component" value="Unassembled WGS sequence"/>
</dbReference>
<feature type="domain" description="RING-type" evidence="8">
    <location>
        <begin position="69"/>
        <end position="109"/>
    </location>
</feature>
<evidence type="ECO:0000256" key="3">
    <source>
        <dbReference type="ARBA" id="ARBA00022679"/>
    </source>
</evidence>
<protein>
    <recommendedName>
        <fullName evidence="2">RING-type E3 ubiquitin transferase</fullName>
        <ecNumber evidence="2">2.3.2.27</ecNumber>
    </recommendedName>
</protein>
<dbReference type="Pfam" id="PF13639">
    <property type="entry name" value="zf-RING_2"/>
    <property type="match status" value="1"/>
</dbReference>
<proteinExistence type="predicted"/>
<dbReference type="GO" id="GO:0061630">
    <property type="term" value="F:ubiquitin protein ligase activity"/>
    <property type="evidence" value="ECO:0007669"/>
    <property type="project" value="UniProtKB-EC"/>
</dbReference>
<feature type="compositionally biased region" description="Basic residues" evidence="7">
    <location>
        <begin position="153"/>
        <end position="162"/>
    </location>
</feature>
<comment type="catalytic activity">
    <reaction evidence="1">
        <text>S-ubiquitinyl-[E2 ubiquitin-conjugating enzyme]-L-cysteine + [acceptor protein]-L-lysine = [E2 ubiquitin-conjugating enzyme]-L-cysteine + N(6)-ubiquitinyl-[acceptor protein]-L-lysine.</text>
        <dbReference type="EC" id="2.3.2.27"/>
    </reaction>
</comment>
<keyword evidence="10" id="KW-1185">Reference proteome</keyword>
<organism evidence="9 10">
    <name type="scientific">Rhinocladiella mackenziei CBS 650.93</name>
    <dbReference type="NCBI Taxonomy" id="1442369"/>
    <lineage>
        <taxon>Eukaryota</taxon>
        <taxon>Fungi</taxon>
        <taxon>Dikarya</taxon>
        <taxon>Ascomycota</taxon>
        <taxon>Pezizomycotina</taxon>
        <taxon>Eurotiomycetes</taxon>
        <taxon>Chaetothyriomycetidae</taxon>
        <taxon>Chaetothyriales</taxon>
        <taxon>Herpotrichiellaceae</taxon>
        <taxon>Rhinocladiella</taxon>
    </lineage>
</organism>
<dbReference type="InterPro" id="IPR013083">
    <property type="entry name" value="Znf_RING/FYVE/PHD"/>
</dbReference>
<evidence type="ECO:0000256" key="6">
    <source>
        <dbReference type="PROSITE-ProRule" id="PRU00175"/>
    </source>
</evidence>
<dbReference type="GeneID" id="25290306"/>
<keyword evidence="5" id="KW-0804">Transcription</keyword>
<evidence type="ECO:0000256" key="2">
    <source>
        <dbReference type="ARBA" id="ARBA00012483"/>
    </source>
</evidence>
<dbReference type="PANTHER" id="PTHR46077">
    <property type="entry name" value="E3 UBIQUITIN-PROTEIN LIGASE TOPORS"/>
    <property type="match status" value="1"/>
</dbReference>
<dbReference type="PANTHER" id="PTHR46077:SF1">
    <property type="entry name" value="TOP1 BINDING ARGININE_SERINE RICH PROTEIN, E3 UBIQUITIN LIGASE"/>
    <property type="match status" value="1"/>
</dbReference>
<evidence type="ECO:0000256" key="5">
    <source>
        <dbReference type="ARBA" id="ARBA00023163"/>
    </source>
</evidence>
<dbReference type="VEuPathDB" id="FungiDB:Z518_02235"/>
<keyword evidence="6" id="KW-0863">Zinc-finger</keyword>
<feature type="region of interest" description="Disordered" evidence="7">
    <location>
        <begin position="331"/>
        <end position="355"/>
    </location>
</feature>
<dbReference type="SUPFAM" id="SSF57850">
    <property type="entry name" value="RING/U-box"/>
    <property type="match status" value="1"/>
</dbReference>
<dbReference type="OrthoDB" id="21204at2759"/>
<accession>A0A0D2FZ83</accession>
<evidence type="ECO:0000259" key="8">
    <source>
        <dbReference type="PROSITE" id="PS50089"/>
    </source>
</evidence>
<dbReference type="EMBL" id="KN847476">
    <property type="protein sequence ID" value="KIX07582.1"/>
    <property type="molecule type" value="Genomic_DNA"/>
</dbReference>
<keyword evidence="6" id="KW-0479">Metal-binding</keyword>
<dbReference type="PROSITE" id="PS50089">
    <property type="entry name" value="ZF_RING_2"/>
    <property type="match status" value="1"/>
</dbReference>
<dbReference type="GO" id="GO:0006513">
    <property type="term" value="P:protein monoubiquitination"/>
    <property type="evidence" value="ECO:0007669"/>
    <property type="project" value="TreeGrafter"/>
</dbReference>
<dbReference type="SMART" id="SM00184">
    <property type="entry name" value="RING"/>
    <property type="match status" value="1"/>
</dbReference>
<evidence type="ECO:0000256" key="1">
    <source>
        <dbReference type="ARBA" id="ARBA00000900"/>
    </source>
</evidence>
<dbReference type="AlphaFoldDB" id="A0A0D2FZ83"/>
<dbReference type="InterPro" id="IPR001841">
    <property type="entry name" value="Znf_RING"/>
</dbReference>
<evidence type="ECO:0000313" key="9">
    <source>
        <dbReference type="EMBL" id="KIX07582.1"/>
    </source>
</evidence>
<name>A0A0D2FZ83_9EURO</name>
<sequence>MSEGGLQEHGYRLVLRRTIDLQTTRLRIIINLYYSLYFVVHHLMAEHSHENEIVPSIAEPSSLVRSEQCVICLDLISEKAVALPCQHEQFDFPCLGTWLQRQQVCPLCKAEVKAIKFNFDELAKGGSKIFHLPALEFPSSGRRGNGTVGGRDRQRRLRHGRQYSREGRNLPAGNAHTEERKESSLDFRRHVYRNQLYSLHVGTNRISRYRNLAPASFIQDERLTSRARMWIRRELQVFDFLNSNSLPSSKGRSTDRRANNADFLLEYIIAILKSIDLKGSTGQAEELLKDFLGRDNARLFLHELEAWLRSPYEYLRDWDRAVQYAITEPNETRTSRFQGGTESYRHPRPSSSSNDTISVPRWFSDRFVLEDDPIRTGPI</sequence>
<reference evidence="9 10" key="1">
    <citation type="submission" date="2015-01" db="EMBL/GenBank/DDBJ databases">
        <title>The Genome Sequence of Rhinocladiella mackenzie CBS 650.93.</title>
        <authorList>
            <consortium name="The Broad Institute Genomics Platform"/>
            <person name="Cuomo C."/>
            <person name="de Hoog S."/>
            <person name="Gorbushina A."/>
            <person name="Stielow B."/>
            <person name="Teixiera M."/>
            <person name="Abouelleil A."/>
            <person name="Chapman S.B."/>
            <person name="Priest M."/>
            <person name="Young S.K."/>
            <person name="Wortman J."/>
            <person name="Nusbaum C."/>
            <person name="Birren B."/>
        </authorList>
    </citation>
    <scope>NUCLEOTIDE SEQUENCE [LARGE SCALE GENOMIC DNA]</scope>
    <source>
        <strain evidence="9 10">CBS 650.93</strain>
    </source>
</reference>
<evidence type="ECO:0000256" key="4">
    <source>
        <dbReference type="ARBA" id="ARBA00023015"/>
    </source>
</evidence>
<gene>
    <name evidence="9" type="ORF">Z518_02235</name>
</gene>
<dbReference type="Gene3D" id="3.30.40.10">
    <property type="entry name" value="Zinc/RING finger domain, C3HC4 (zinc finger)"/>
    <property type="match status" value="1"/>
</dbReference>
<keyword evidence="6" id="KW-0862">Zinc</keyword>
<evidence type="ECO:0000313" key="10">
    <source>
        <dbReference type="Proteomes" id="UP000053617"/>
    </source>
</evidence>
<keyword evidence="3" id="KW-0808">Transferase</keyword>
<keyword evidence="4" id="KW-0805">Transcription regulation</keyword>
<dbReference type="GO" id="GO:0008270">
    <property type="term" value="F:zinc ion binding"/>
    <property type="evidence" value="ECO:0007669"/>
    <property type="project" value="UniProtKB-KW"/>
</dbReference>
<dbReference type="GO" id="GO:0000209">
    <property type="term" value="P:protein polyubiquitination"/>
    <property type="evidence" value="ECO:0007669"/>
    <property type="project" value="TreeGrafter"/>
</dbReference>
<evidence type="ECO:0000256" key="7">
    <source>
        <dbReference type="SAM" id="MobiDB-lite"/>
    </source>
</evidence>
<dbReference type="RefSeq" id="XP_013274718.1">
    <property type="nucleotide sequence ID" value="XM_013419264.1"/>
</dbReference>
<dbReference type="STRING" id="1442369.A0A0D2FZ83"/>